<reference evidence="3" key="1">
    <citation type="submission" date="2025-08" db="UniProtKB">
        <authorList>
            <consortium name="Ensembl"/>
        </authorList>
    </citation>
    <scope>IDENTIFICATION</scope>
</reference>
<dbReference type="PANTHER" id="PTHR14614:SF44">
    <property type="entry name" value="PROTEIN N-LYSINE METHYLTRANSFERASE METTL21D"/>
    <property type="match status" value="1"/>
</dbReference>
<dbReference type="Proteomes" id="UP000694569">
    <property type="component" value="Unplaced"/>
</dbReference>
<proteinExistence type="predicted"/>
<dbReference type="CDD" id="cd02440">
    <property type="entry name" value="AdoMet_MTases"/>
    <property type="match status" value="1"/>
</dbReference>
<sequence>MSDTGGLFVRELERGDGKVLRIGQLTSGDVGCVVWDAAIVLSKYLEAALDFGAPEGHRTKRVSVLELGSGTGIVGIMAASLGADVSLTDLDELQDLMKQNIAWNQDLLTGTCRAKVLKWGEDVAGYLPPPDYILMADCIYYEESVHPLLKTLKDLAGPETSILCCYEQRTTGRNPEIERRFLELLERDFALEQIPLEEHDAEYRSEDIRILRLHKTHG</sequence>
<evidence type="ECO:0000313" key="3">
    <source>
        <dbReference type="Ensembl" id="ENSLLEP00000031324.1"/>
    </source>
</evidence>
<dbReference type="Gene3D" id="3.40.50.150">
    <property type="entry name" value="Vaccinia Virus protein VP39"/>
    <property type="match status" value="1"/>
</dbReference>
<dbReference type="GO" id="GO:0008168">
    <property type="term" value="F:methyltransferase activity"/>
    <property type="evidence" value="ECO:0007669"/>
    <property type="project" value="UniProtKB-KW"/>
</dbReference>
<reference evidence="3" key="2">
    <citation type="submission" date="2025-09" db="UniProtKB">
        <authorList>
            <consortium name="Ensembl"/>
        </authorList>
    </citation>
    <scope>IDENTIFICATION</scope>
</reference>
<dbReference type="InterPro" id="IPR019410">
    <property type="entry name" value="Methyltransf_16"/>
</dbReference>
<keyword evidence="2" id="KW-0949">S-adenosyl-L-methionine</keyword>
<evidence type="ECO:0000256" key="1">
    <source>
        <dbReference type="ARBA" id="ARBA00022603"/>
    </source>
</evidence>
<evidence type="ECO:0000313" key="4">
    <source>
        <dbReference type="Proteomes" id="UP000694569"/>
    </source>
</evidence>
<dbReference type="GeneTree" id="ENSGT00940000157135"/>
<name>A0A8C5Q486_9ANUR</name>
<dbReference type="InterPro" id="IPR029063">
    <property type="entry name" value="SAM-dependent_MTases_sf"/>
</dbReference>
<organism evidence="3 4">
    <name type="scientific">Leptobrachium leishanense</name>
    <name type="common">Leishan spiny toad</name>
    <dbReference type="NCBI Taxonomy" id="445787"/>
    <lineage>
        <taxon>Eukaryota</taxon>
        <taxon>Metazoa</taxon>
        <taxon>Chordata</taxon>
        <taxon>Craniata</taxon>
        <taxon>Vertebrata</taxon>
        <taxon>Euteleostomi</taxon>
        <taxon>Amphibia</taxon>
        <taxon>Batrachia</taxon>
        <taxon>Anura</taxon>
        <taxon>Pelobatoidea</taxon>
        <taxon>Megophryidae</taxon>
        <taxon>Leptobrachium</taxon>
    </lineage>
</organism>
<keyword evidence="1" id="KW-0808">Transferase</keyword>
<dbReference type="OrthoDB" id="413520at2759"/>
<gene>
    <name evidence="3" type="primary">VCPKMT</name>
</gene>
<dbReference type="Pfam" id="PF10294">
    <property type="entry name" value="Methyltransf_16"/>
    <property type="match status" value="1"/>
</dbReference>
<dbReference type="GO" id="GO:0005829">
    <property type="term" value="C:cytosol"/>
    <property type="evidence" value="ECO:0007669"/>
    <property type="project" value="TreeGrafter"/>
</dbReference>
<dbReference type="GO" id="GO:0032259">
    <property type="term" value="P:methylation"/>
    <property type="evidence" value="ECO:0007669"/>
    <property type="project" value="UniProtKB-KW"/>
</dbReference>
<accession>A0A8C5Q486</accession>
<dbReference type="GO" id="GO:0032991">
    <property type="term" value="C:protein-containing complex"/>
    <property type="evidence" value="ECO:0007669"/>
    <property type="project" value="TreeGrafter"/>
</dbReference>
<dbReference type="AlphaFoldDB" id="A0A8C5Q486"/>
<dbReference type="PANTHER" id="PTHR14614">
    <property type="entry name" value="HEPATOCELLULAR CARCINOMA-ASSOCIATED ANTIGEN"/>
    <property type="match status" value="1"/>
</dbReference>
<dbReference type="Ensembl" id="ENSLLET00000032530.1">
    <property type="protein sequence ID" value="ENSLLEP00000031324.1"/>
    <property type="gene ID" value="ENSLLEG00000019764.1"/>
</dbReference>
<evidence type="ECO:0000256" key="2">
    <source>
        <dbReference type="ARBA" id="ARBA00022691"/>
    </source>
</evidence>
<keyword evidence="1" id="KW-0489">Methyltransferase</keyword>
<protein>
    <submittedName>
        <fullName evidence="3">Valosin containing protein lysine methyltransferase</fullName>
    </submittedName>
</protein>
<dbReference type="SUPFAM" id="SSF53335">
    <property type="entry name" value="S-adenosyl-L-methionine-dependent methyltransferases"/>
    <property type="match status" value="1"/>
</dbReference>
<keyword evidence="4" id="KW-1185">Reference proteome</keyword>